<feature type="compositionally biased region" description="Basic residues" evidence="2">
    <location>
        <begin position="1"/>
        <end position="19"/>
    </location>
</feature>
<evidence type="ECO:0000313" key="3">
    <source>
        <dbReference type="EMBL" id="TEA21568.1"/>
    </source>
</evidence>
<evidence type="ECO:0000256" key="1">
    <source>
        <dbReference type="SAM" id="Coils"/>
    </source>
</evidence>
<dbReference type="AlphaFoldDB" id="A0A4R8TRG7"/>
<protein>
    <submittedName>
        <fullName evidence="3">Uncharacterized protein</fullName>
    </submittedName>
</protein>
<dbReference type="EMBL" id="QAPF01000016">
    <property type="protein sequence ID" value="TEA21568.1"/>
    <property type="molecule type" value="Genomic_DNA"/>
</dbReference>
<reference evidence="3 4" key="1">
    <citation type="submission" date="2018-11" db="EMBL/GenBank/DDBJ databases">
        <title>Genome sequence and assembly of Colletotrichum sidae.</title>
        <authorList>
            <person name="Gan P."/>
            <person name="Shirasu K."/>
        </authorList>
    </citation>
    <scope>NUCLEOTIDE SEQUENCE [LARGE SCALE GENOMIC DNA]</scope>
    <source>
        <strain evidence="3 4">CBS 518.97</strain>
    </source>
</reference>
<evidence type="ECO:0000256" key="2">
    <source>
        <dbReference type="SAM" id="MobiDB-lite"/>
    </source>
</evidence>
<name>A0A4R8TRG7_9PEZI</name>
<evidence type="ECO:0000313" key="4">
    <source>
        <dbReference type="Proteomes" id="UP000295604"/>
    </source>
</evidence>
<feature type="compositionally biased region" description="Polar residues" evidence="2">
    <location>
        <begin position="31"/>
        <end position="55"/>
    </location>
</feature>
<feature type="region of interest" description="Disordered" evidence="2">
    <location>
        <begin position="1"/>
        <end position="71"/>
    </location>
</feature>
<gene>
    <name evidence="3" type="ORF">C8034_v005653</name>
</gene>
<proteinExistence type="predicted"/>
<feature type="coiled-coil region" evidence="1">
    <location>
        <begin position="123"/>
        <end position="150"/>
    </location>
</feature>
<accession>A0A4R8TRG7</accession>
<keyword evidence="1" id="KW-0175">Coiled coil</keyword>
<organism evidence="3 4">
    <name type="scientific">Colletotrichum sidae</name>
    <dbReference type="NCBI Taxonomy" id="1347389"/>
    <lineage>
        <taxon>Eukaryota</taxon>
        <taxon>Fungi</taxon>
        <taxon>Dikarya</taxon>
        <taxon>Ascomycota</taxon>
        <taxon>Pezizomycotina</taxon>
        <taxon>Sordariomycetes</taxon>
        <taxon>Hypocreomycetidae</taxon>
        <taxon>Glomerellales</taxon>
        <taxon>Glomerellaceae</taxon>
        <taxon>Colletotrichum</taxon>
        <taxon>Colletotrichum orbiculare species complex</taxon>
    </lineage>
</organism>
<dbReference type="Proteomes" id="UP000295604">
    <property type="component" value="Unassembled WGS sequence"/>
</dbReference>
<sequence>MAVKNKPGKKARMRARKCLQKATNAGHLFTSPVQPTDTGPRPSNSQEPNCQSPSQGIKHGKAAQNRRRANRRLTRYDMDLNLLASSFRKTAEWVKLKISKIEAQQSFVTDSTERAMRKTFASIDEVQAENRLLKAQVRCLETQVQALEAAQETESLDNKN</sequence>
<keyword evidence="4" id="KW-1185">Reference proteome</keyword>
<comment type="caution">
    <text evidence="3">The sequence shown here is derived from an EMBL/GenBank/DDBJ whole genome shotgun (WGS) entry which is preliminary data.</text>
</comment>
<feature type="compositionally biased region" description="Basic residues" evidence="2">
    <location>
        <begin position="58"/>
        <end position="71"/>
    </location>
</feature>